<name>A0A7S9Q9H6_9PSED</name>
<dbReference type="RefSeq" id="WP_181073807.1">
    <property type="nucleotide sequence ID" value="NZ_CP064943.1"/>
</dbReference>
<dbReference type="EMBL" id="CP064946">
    <property type="protein sequence ID" value="QPH50317.1"/>
    <property type="molecule type" value="Genomic_DNA"/>
</dbReference>
<organism evidence="1 2">
    <name type="scientific">Pseudomonas fulva</name>
    <dbReference type="NCBI Taxonomy" id="47880"/>
    <lineage>
        <taxon>Bacteria</taxon>
        <taxon>Pseudomonadati</taxon>
        <taxon>Pseudomonadota</taxon>
        <taxon>Gammaproteobacteria</taxon>
        <taxon>Pseudomonadales</taxon>
        <taxon>Pseudomonadaceae</taxon>
        <taxon>Pseudomonas</taxon>
    </lineage>
</organism>
<evidence type="ECO:0000313" key="1">
    <source>
        <dbReference type="EMBL" id="QPH50317.1"/>
    </source>
</evidence>
<dbReference type="Proteomes" id="UP000594430">
    <property type="component" value="Chromosome"/>
</dbReference>
<accession>A0A7S9Q9H6</accession>
<evidence type="ECO:0000313" key="2">
    <source>
        <dbReference type="Proteomes" id="UP000594430"/>
    </source>
</evidence>
<reference evidence="1 2" key="1">
    <citation type="submission" date="2020-11" db="EMBL/GenBank/DDBJ databases">
        <title>Pseudomonas fulva producing VIM-24.</title>
        <authorList>
            <person name="Liu S."/>
        </authorList>
    </citation>
    <scope>NUCLEOTIDE SEQUENCE [LARGE SCALE GENOMIC DNA]</scope>
    <source>
        <strain evidence="1 2">ZDHY414</strain>
    </source>
</reference>
<proteinExistence type="predicted"/>
<gene>
    <name evidence="1" type="ORF">IZU98_06245</name>
</gene>
<sequence>MIKQMNAKQKLVGGVAVVAVALGVTYAVVSSSGKKQAMAYYEDFKERYFLEDVLSEGDISYSALSGNLTVADPEVRVAAVQTNGAQQFMRSMAGVMASMRGMDMHEGLGNWAEYQMNALESRYVTGVFLKADALKLSHSGDSKDGEIHVQLLGMQMADPYIAAQGQDIVRVADVSDEIQPTAELTANGRASQAKMPWGVNLAARQPVTGAFLVNSTGQFGTRIDLDLTLQRSSDGEGVMTFVVTHRNDGSKVGEIVRKATLHSMPELDDVQAQFKAALGGQIVAAFSPPSGLAMFSEAVSELARKAKVERYELSYSGFKPVRTAFEAFQHTTPNAKFADFCQAVGFSSWSSDFGTKAKQHSDSECAIAQKLAAGDDFEETYSFKEGKSLYAALFVSKAYELETN</sequence>
<protein>
    <submittedName>
        <fullName evidence="1">Uncharacterized protein</fullName>
    </submittedName>
</protein>
<dbReference type="AlphaFoldDB" id="A0A7S9Q9H6"/>